<protein>
    <recommendedName>
        <fullName evidence="2">Glycosyltransferase subfamily 4-like N-terminal domain-containing protein</fullName>
    </recommendedName>
</protein>
<sequence>MNKKKVVFFLYANTPNPALIERAMIAEKAGLFKSFVVYWGRKNSDISIPFSKLLPDDRFLEIKLGDPRGNFFRRIYLSLKFSVALRAKLIDYSPNVIYAVNPDMLGLCWVANLLRAPIPVVYDFQDQKGEYLNIIYRKLYRLSASNVTKVFIRSRGFLHHIK</sequence>
<feature type="non-terminal residue" evidence="1">
    <location>
        <position position="162"/>
    </location>
</feature>
<organism evidence="1">
    <name type="scientific">marine metagenome</name>
    <dbReference type="NCBI Taxonomy" id="408172"/>
    <lineage>
        <taxon>unclassified sequences</taxon>
        <taxon>metagenomes</taxon>
        <taxon>ecological metagenomes</taxon>
    </lineage>
</organism>
<proteinExistence type="predicted"/>
<evidence type="ECO:0008006" key="2">
    <source>
        <dbReference type="Google" id="ProtNLM"/>
    </source>
</evidence>
<gene>
    <name evidence="1" type="ORF">METZ01_LOCUS298060</name>
</gene>
<name>A0A382M8N5_9ZZZZ</name>
<dbReference type="SUPFAM" id="SSF53756">
    <property type="entry name" value="UDP-Glycosyltransferase/glycogen phosphorylase"/>
    <property type="match status" value="1"/>
</dbReference>
<accession>A0A382M8N5</accession>
<dbReference type="EMBL" id="UINC01091993">
    <property type="protein sequence ID" value="SVC45206.1"/>
    <property type="molecule type" value="Genomic_DNA"/>
</dbReference>
<reference evidence="1" key="1">
    <citation type="submission" date="2018-05" db="EMBL/GenBank/DDBJ databases">
        <authorList>
            <person name="Lanie J.A."/>
            <person name="Ng W.-L."/>
            <person name="Kazmierczak K.M."/>
            <person name="Andrzejewski T.M."/>
            <person name="Davidsen T.M."/>
            <person name="Wayne K.J."/>
            <person name="Tettelin H."/>
            <person name="Glass J.I."/>
            <person name="Rusch D."/>
            <person name="Podicherti R."/>
            <person name="Tsui H.-C.T."/>
            <person name="Winkler M.E."/>
        </authorList>
    </citation>
    <scope>NUCLEOTIDE SEQUENCE</scope>
</reference>
<evidence type="ECO:0000313" key="1">
    <source>
        <dbReference type="EMBL" id="SVC45206.1"/>
    </source>
</evidence>
<dbReference type="AlphaFoldDB" id="A0A382M8N5"/>